<dbReference type="AlphaFoldDB" id="A0AAV6UUU0"/>
<comment type="caution">
    <text evidence="2">The sequence shown here is derived from an EMBL/GenBank/DDBJ whole genome shotgun (WGS) entry which is preliminary data.</text>
</comment>
<dbReference type="Proteomes" id="UP000827092">
    <property type="component" value="Unassembled WGS sequence"/>
</dbReference>
<reference evidence="2 3" key="1">
    <citation type="journal article" date="2022" name="Nat. Ecol. Evol.">
        <title>A masculinizing supergene underlies an exaggerated male reproductive morph in a spider.</title>
        <authorList>
            <person name="Hendrickx F."/>
            <person name="De Corte Z."/>
            <person name="Sonet G."/>
            <person name="Van Belleghem S.M."/>
            <person name="Kostlbacher S."/>
            <person name="Vangestel C."/>
        </authorList>
    </citation>
    <scope>NUCLEOTIDE SEQUENCE [LARGE SCALE GENOMIC DNA]</scope>
    <source>
        <strain evidence="2">W744_W776</strain>
    </source>
</reference>
<sequence>MPTESTDLQKESPSIHSPHQITSSFTTMEPLMMEVSKSSPILSLLDDTKDLRRNAMRTGKPKRGTDIDAKVT</sequence>
<evidence type="ECO:0000313" key="2">
    <source>
        <dbReference type="EMBL" id="KAG8188250.1"/>
    </source>
</evidence>
<feature type="region of interest" description="Disordered" evidence="1">
    <location>
        <begin position="53"/>
        <end position="72"/>
    </location>
</feature>
<dbReference type="EMBL" id="JAFNEN010000245">
    <property type="protein sequence ID" value="KAG8188250.1"/>
    <property type="molecule type" value="Genomic_DNA"/>
</dbReference>
<evidence type="ECO:0000256" key="1">
    <source>
        <dbReference type="SAM" id="MobiDB-lite"/>
    </source>
</evidence>
<feature type="compositionally biased region" description="Basic and acidic residues" evidence="1">
    <location>
        <begin position="63"/>
        <end position="72"/>
    </location>
</feature>
<protein>
    <submittedName>
        <fullName evidence="2">Uncharacterized protein</fullName>
    </submittedName>
</protein>
<proteinExistence type="predicted"/>
<organism evidence="2 3">
    <name type="scientific">Oedothorax gibbosus</name>
    <dbReference type="NCBI Taxonomy" id="931172"/>
    <lineage>
        <taxon>Eukaryota</taxon>
        <taxon>Metazoa</taxon>
        <taxon>Ecdysozoa</taxon>
        <taxon>Arthropoda</taxon>
        <taxon>Chelicerata</taxon>
        <taxon>Arachnida</taxon>
        <taxon>Araneae</taxon>
        <taxon>Araneomorphae</taxon>
        <taxon>Entelegynae</taxon>
        <taxon>Araneoidea</taxon>
        <taxon>Linyphiidae</taxon>
        <taxon>Erigoninae</taxon>
        <taxon>Oedothorax</taxon>
    </lineage>
</organism>
<feature type="region of interest" description="Disordered" evidence="1">
    <location>
        <begin position="1"/>
        <end position="22"/>
    </location>
</feature>
<name>A0AAV6UUU0_9ARAC</name>
<keyword evidence="3" id="KW-1185">Reference proteome</keyword>
<gene>
    <name evidence="2" type="ORF">JTE90_018840</name>
</gene>
<accession>A0AAV6UUU0</accession>
<evidence type="ECO:0000313" key="3">
    <source>
        <dbReference type="Proteomes" id="UP000827092"/>
    </source>
</evidence>